<accession>G8JRF9</accession>
<feature type="transmembrane region" description="Helical" evidence="1">
    <location>
        <begin position="54"/>
        <end position="76"/>
    </location>
</feature>
<keyword evidence="1" id="KW-1133">Transmembrane helix</keyword>
<dbReference type="GeneID" id="11470966"/>
<evidence type="ECO:0000256" key="1">
    <source>
        <dbReference type="SAM" id="Phobius"/>
    </source>
</evidence>
<keyword evidence="1" id="KW-0812">Transmembrane</keyword>
<reference evidence="3" key="1">
    <citation type="journal article" date="2012" name="G3 (Bethesda)">
        <title>Pichia sorbitophila, an interspecies yeast hybrid reveals early steps of genome resolution following polyploidization.</title>
        <authorList>
            <person name="Leh Louis V."/>
            <person name="Despons L."/>
            <person name="Friedrich A."/>
            <person name="Martin T."/>
            <person name="Durrens P."/>
            <person name="Casaregola S."/>
            <person name="Neuveglise C."/>
            <person name="Fairhead C."/>
            <person name="Marck C."/>
            <person name="Cruz J.A."/>
            <person name="Straub M.L."/>
            <person name="Kugler V."/>
            <person name="Sacerdot C."/>
            <person name="Uzunov Z."/>
            <person name="Thierry A."/>
            <person name="Weiss S."/>
            <person name="Bleykasten C."/>
            <person name="De Montigny J."/>
            <person name="Jacques N."/>
            <person name="Jung P."/>
            <person name="Lemaire M."/>
            <person name="Mallet S."/>
            <person name="Morel G."/>
            <person name="Richard G.F."/>
            <person name="Sarkar A."/>
            <person name="Savel G."/>
            <person name="Schacherer J."/>
            <person name="Seret M.L."/>
            <person name="Talla E."/>
            <person name="Samson G."/>
            <person name="Jubin C."/>
            <person name="Poulain J."/>
            <person name="Vacherie B."/>
            <person name="Barbe V."/>
            <person name="Pelletier E."/>
            <person name="Sherman D.J."/>
            <person name="Westhof E."/>
            <person name="Weissenbach J."/>
            <person name="Baret P.V."/>
            <person name="Wincker P."/>
            <person name="Gaillardin C."/>
            <person name="Dujon B."/>
            <person name="Souciet J.L."/>
        </authorList>
    </citation>
    <scope>NUCLEOTIDE SEQUENCE [LARGE SCALE GENOMIC DNA]</scope>
    <source>
        <strain evidence="3">CBS 270.75 / DBVPG 7215 / KCTC 17166 / NRRL Y-17582</strain>
    </source>
</reference>
<dbReference type="KEGG" id="erc:Ecym_3234"/>
<evidence type="ECO:0000313" key="3">
    <source>
        <dbReference type="Proteomes" id="UP000006790"/>
    </source>
</evidence>
<dbReference type="AlphaFoldDB" id="G8JRF9"/>
<dbReference type="InParanoid" id="G8JRF9"/>
<dbReference type="RefSeq" id="XP_003645545.1">
    <property type="nucleotide sequence ID" value="XM_003645497.1"/>
</dbReference>
<dbReference type="Proteomes" id="UP000006790">
    <property type="component" value="Chromosome 3"/>
</dbReference>
<proteinExistence type="predicted"/>
<dbReference type="HOGENOM" id="CLU_1815766_0_0_1"/>
<name>G8JRF9_ERECY</name>
<dbReference type="EMBL" id="CP002499">
    <property type="protein sequence ID" value="AET38728.1"/>
    <property type="molecule type" value="Genomic_DNA"/>
</dbReference>
<evidence type="ECO:0000313" key="2">
    <source>
        <dbReference type="EMBL" id="AET38728.1"/>
    </source>
</evidence>
<keyword evidence="1" id="KW-0472">Membrane</keyword>
<keyword evidence="3" id="KW-1185">Reference proteome</keyword>
<protein>
    <submittedName>
        <fullName evidence="2">Uncharacterized protein</fullName>
    </submittedName>
</protein>
<organism evidence="2 3">
    <name type="scientific">Eremothecium cymbalariae (strain CBS 270.75 / DBVPG 7215 / KCTC 17166 / NRRL Y-17582)</name>
    <name type="common">Yeast</name>
    <dbReference type="NCBI Taxonomy" id="931890"/>
    <lineage>
        <taxon>Eukaryota</taxon>
        <taxon>Fungi</taxon>
        <taxon>Dikarya</taxon>
        <taxon>Ascomycota</taxon>
        <taxon>Saccharomycotina</taxon>
        <taxon>Saccharomycetes</taxon>
        <taxon>Saccharomycetales</taxon>
        <taxon>Saccharomycetaceae</taxon>
        <taxon>Eremothecium</taxon>
    </lineage>
</organism>
<sequence>MTIFIFVGRDYRLPSLLVDVPRYERLTPNRLRKMIAIYAFLHFMGGSSRPDGTVIGVIVCFVTVATNARFMWIRLLGGFRPSLFRSTFQESSPVFVGAHSVRHFTNLEVRKNHLEQKRHTFPSTHARDNRGKHKYRAVNSAL</sequence>
<gene>
    <name evidence="2" type="ordered locus">Ecym_3234</name>
</gene>